<reference evidence="3 4" key="1">
    <citation type="submission" date="2024-01" db="EMBL/GenBank/DDBJ databases">
        <title>The genomes of 5 underutilized Papilionoideae crops provide insights into root nodulation and disease resistanc.</title>
        <authorList>
            <person name="Jiang F."/>
        </authorList>
    </citation>
    <scope>NUCLEOTIDE SEQUENCE [LARGE SCALE GENOMIC DNA]</scope>
    <source>
        <strain evidence="3">JINMINGXINNONG_FW02</strain>
        <tissue evidence="3">Leaves</tissue>
    </source>
</reference>
<evidence type="ECO:0000313" key="4">
    <source>
        <dbReference type="Proteomes" id="UP001374584"/>
    </source>
</evidence>
<dbReference type="SUPFAM" id="SSF52058">
    <property type="entry name" value="L domain-like"/>
    <property type="match status" value="1"/>
</dbReference>
<dbReference type="Proteomes" id="UP001374584">
    <property type="component" value="Unassembled WGS sequence"/>
</dbReference>
<keyword evidence="4" id="KW-1185">Reference proteome</keyword>
<dbReference type="Pfam" id="PF23598">
    <property type="entry name" value="LRR_14"/>
    <property type="match status" value="1"/>
</dbReference>
<comment type="caution">
    <text evidence="3">The sequence shown here is derived from an EMBL/GenBank/DDBJ whole genome shotgun (WGS) entry which is preliminary data.</text>
</comment>
<gene>
    <name evidence="3" type="ORF">VNO80_09941</name>
</gene>
<evidence type="ECO:0000313" key="3">
    <source>
        <dbReference type="EMBL" id="KAK7367921.1"/>
    </source>
</evidence>
<dbReference type="PANTHER" id="PTHR47186">
    <property type="entry name" value="LEUCINE-RICH REPEAT-CONTAINING PROTEIN 57"/>
    <property type="match status" value="1"/>
</dbReference>
<keyword evidence="1" id="KW-0677">Repeat</keyword>
<evidence type="ECO:0000259" key="2">
    <source>
        <dbReference type="Pfam" id="PF23598"/>
    </source>
</evidence>
<feature type="domain" description="Disease resistance R13L4/SHOC-2-like LRR" evidence="2">
    <location>
        <begin position="60"/>
        <end position="275"/>
    </location>
</feature>
<dbReference type="InterPro" id="IPR032675">
    <property type="entry name" value="LRR_dom_sf"/>
</dbReference>
<name>A0AAN9N7T4_PHACN</name>
<dbReference type="AlphaFoldDB" id="A0AAN9N7T4"/>
<dbReference type="Gene3D" id="3.80.10.10">
    <property type="entry name" value="Ribonuclease Inhibitor"/>
    <property type="match status" value="2"/>
</dbReference>
<dbReference type="EMBL" id="JAYMYR010000004">
    <property type="protein sequence ID" value="KAK7367921.1"/>
    <property type="molecule type" value="Genomic_DNA"/>
</dbReference>
<proteinExistence type="predicted"/>
<accession>A0AAN9N7T4</accession>
<protein>
    <recommendedName>
        <fullName evidence="2">Disease resistance R13L4/SHOC-2-like LRR domain-containing protein</fullName>
    </recommendedName>
</protein>
<organism evidence="3 4">
    <name type="scientific">Phaseolus coccineus</name>
    <name type="common">Scarlet runner bean</name>
    <name type="synonym">Phaseolus multiflorus</name>
    <dbReference type="NCBI Taxonomy" id="3886"/>
    <lineage>
        <taxon>Eukaryota</taxon>
        <taxon>Viridiplantae</taxon>
        <taxon>Streptophyta</taxon>
        <taxon>Embryophyta</taxon>
        <taxon>Tracheophyta</taxon>
        <taxon>Spermatophyta</taxon>
        <taxon>Magnoliopsida</taxon>
        <taxon>eudicotyledons</taxon>
        <taxon>Gunneridae</taxon>
        <taxon>Pentapetalae</taxon>
        <taxon>rosids</taxon>
        <taxon>fabids</taxon>
        <taxon>Fabales</taxon>
        <taxon>Fabaceae</taxon>
        <taxon>Papilionoideae</taxon>
        <taxon>50 kb inversion clade</taxon>
        <taxon>NPAAA clade</taxon>
        <taxon>indigoferoid/millettioid clade</taxon>
        <taxon>Phaseoleae</taxon>
        <taxon>Phaseolus</taxon>
    </lineage>
</organism>
<dbReference type="PANTHER" id="PTHR47186:SF3">
    <property type="entry name" value="OS09G0267800 PROTEIN"/>
    <property type="match status" value="1"/>
</dbReference>
<sequence>MIEAITKAAIGCNCEDLNLKLLQKKLQYLLKRKRYLIVLDFKLYPEHLSRQTFSDDWQSDQLFPKVLKCHSLRVLEFRLRRELSPSIGDLKHLRYLNLSKSDFKTLPKFMYKLWNLQILKLDYCKHLQKLPNSLIYLKSLEKLSFKGCRKLSSLPPNMGMLTSLRSLTSYIVGNERGFLLAELGGMKLKEDLDMKHLERVKSVGDAMEANMSSKRLKELRLSWDNYEETKLGEYAEKILKVFQPDTEQLVSLTVTGYTGSSFPRWVFGHSLKKLQIEKCRELKGLHEASDVMTALHSLRLYDLPNLESLPDCFQHLCSLRQLAIGFCCKLTNFPDSLRGSMLEKLDIYACPALEKQICYWSRTLLFCEVRVDGCLIT</sequence>
<dbReference type="InterPro" id="IPR055414">
    <property type="entry name" value="LRR_R13L4/SHOC2-like"/>
</dbReference>
<evidence type="ECO:0000256" key="1">
    <source>
        <dbReference type="ARBA" id="ARBA00022737"/>
    </source>
</evidence>